<proteinExistence type="inferred from homology"/>
<keyword evidence="6" id="KW-1185">Reference proteome</keyword>
<dbReference type="PANTHER" id="PTHR11700">
    <property type="entry name" value="30S RIBOSOMAL PROTEIN S10 FAMILY MEMBER"/>
    <property type="match status" value="1"/>
</dbReference>
<dbReference type="RefSeq" id="XP_001612068.1">
    <property type="nucleotide sequence ID" value="XM_001612018.1"/>
</dbReference>
<dbReference type="GeneID" id="5480324"/>
<dbReference type="GO" id="GO:0005840">
    <property type="term" value="C:ribosome"/>
    <property type="evidence" value="ECO:0007669"/>
    <property type="project" value="UniProtKB-KW"/>
</dbReference>
<dbReference type="EMBL" id="AAXT01000001">
    <property type="protein sequence ID" value="EDO08500.1"/>
    <property type="molecule type" value="Genomic_DNA"/>
</dbReference>
<evidence type="ECO:0000256" key="2">
    <source>
        <dbReference type="ARBA" id="ARBA00022980"/>
    </source>
</evidence>
<dbReference type="Gene3D" id="3.30.70.600">
    <property type="entry name" value="Ribosomal protein S10 domain"/>
    <property type="match status" value="1"/>
</dbReference>
<dbReference type="InterPro" id="IPR001848">
    <property type="entry name" value="Ribosomal_uS10"/>
</dbReference>
<dbReference type="InterPro" id="IPR036838">
    <property type="entry name" value="Ribosomal_uS10_dom_sf"/>
</dbReference>
<keyword evidence="2" id="KW-0689">Ribosomal protein</keyword>
<dbReference type="HAMAP" id="MF_00508">
    <property type="entry name" value="Ribosomal_uS10"/>
    <property type="match status" value="1"/>
</dbReference>
<dbReference type="GO" id="GO:0003735">
    <property type="term" value="F:structural constituent of ribosome"/>
    <property type="evidence" value="ECO:0007669"/>
    <property type="project" value="InterPro"/>
</dbReference>
<keyword evidence="3" id="KW-0687">Ribonucleoprotein</keyword>
<dbReference type="InterPro" id="IPR027486">
    <property type="entry name" value="Ribosomal_uS10_dom"/>
</dbReference>
<evidence type="ECO:0000256" key="3">
    <source>
        <dbReference type="ARBA" id="ARBA00023274"/>
    </source>
</evidence>
<reference evidence="6" key="3">
    <citation type="journal article" date="2021" name="Int. J. Parasitol.">
        <title>Comparative analysis of gene expression between Babesia bovis blood stages and kinetes allowed by improved genome annotation.</title>
        <authorList>
            <person name="Ueti M.W."/>
            <person name="Johnson W.C."/>
            <person name="Kappmeyer L.S."/>
            <person name="Herndon D.R."/>
            <person name="Mousel M.R."/>
            <person name="Reif K.E."/>
            <person name="Taus N.S."/>
            <person name="Ifeonu O.O."/>
            <person name="Silva J.C."/>
            <person name="Suarez C.E."/>
            <person name="Brayton K.A."/>
        </authorList>
    </citation>
    <scope>NUCLEOTIDE SEQUENCE [LARGE SCALE GENOMIC DNA]</scope>
</reference>
<evidence type="ECO:0000256" key="1">
    <source>
        <dbReference type="ARBA" id="ARBA00007102"/>
    </source>
</evidence>
<dbReference type="AlphaFoldDB" id="A7APL6"/>
<dbReference type="SUPFAM" id="SSF54999">
    <property type="entry name" value="Ribosomal protein S10"/>
    <property type="match status" value="1"/>
</dbReference>
<dbReference type="Proteomes" id="UP000002173">
    <property type="component" value="Unassembled WGS sequence"/>
</dbReference>
<dbReference type="eggNOG" id="ENOG502SYYA">
    <property type="taxonomic scope" value="Eukaryota"/>
</dbReference>
<dbReference type="InParanoid" id="A7APL6"/>
<dbReference type="VEuPathDB" id="PiroplasmaDB:BBOV_III009440"/>
<feature type="domain" description="Small ribosomal subunit protein uS10" evidence="4">
    <location>
        <begin position="245"/>
        <end position="363"/>
    </location>
</feature>
<reference evidence="6" key="2">
    <citation type="journal article" date="2020" name="Data Brief">
        <title>Transcriptome dataset of Babesia bovis life stages within vertebrate and invertebrate hosts.</title>
        <authorList>
            <person name="Ueti M.W."/>
            <person name="Johnson W.C."/>
            <person name="Kappmeyer L.S."/>
            <person name="Herndon D.R."/>
            <person name="Mousel M.R."/>
            <person name="Reif K.E."/>
            <person name="Taus N.S."/>
            <person name="Ifeonu O.O."/>
            <person name="Silva J.C."/>
            <person name="Suarez C.E."/>
            <person name="Brayton K.A."/>
        </authorList>
    </citation>
    <scope>NUCLEOTIDE SEQUENCE [LARGE SCALE GENOMIC DNA]</scope>
</reference>
<evidence type="ECO:0000259" key="4">
    <source>
        <dbReference type="SMART" id="SM01403"/>
    </source>
</evidence>
<dbReference type="KEGG" id="bbo:BBOV_III009440"/>
<gene>
    <name evidence="5" type="ORF">BBOV_III009440</name>
</gene>
<protein>
    <recommendedName>
        <fullName evidence="4">Small ribosomal subunit protein uS10 domain-containing protein</fullName>
    </recommendedName>
</protein>
<reference evidence="5 6" key="1">
    <citation type="journal article" date="2007" name="PLoS Pathog.">
        <title>Genome sequence of Babesia bovis and comparative analysis of apicomplexan hemoprotozoa.</title>
        <authorList>
            <person name="Brayton K.A."/>
            <person name="Lau A.O.T."/>
            <person name="Herndon D.R."/>
            <person name="Hannick L."/>
            <person name="Kappmeyer L.S."/>
            <person name="Berens S.J."/>
            <person name="Bidwell S.L."/>
            <person name="Brown W.C."/>
            <person name="Crabtree J."/>
            <person name="Fadrosh D."/>
            <person name="Feldblum T."/>
            <person name="Forberger H.A."/>
            <person name="Haas B.J."/>
            <person name="Howell J.M."/>
            <person name="Khouri H."/>
            <person name="Koo H."/>
            <person name="Mann D.J."/>
            <person name="Norimine J."/>
            <person name="Paulsen I.T."/>
            <person name="Radune D."/>
            <person name="Ren Q."/>
            <person name="Smith R.K. Jr."/>
            <person name="Suarez C.E."/>
            <person name="White O."/>
            <person name="Wortman J.R."/>
            <person name="Knowles D.P. Jr."/>
            <person name="McElwain T.F."/>
            <person name="Nene V.M."/>
        </authorList>
    </citation>
    <scope>NUCLEOTIDE SEQUENCE [LARGE SCALE GENOMIC DNA]</scope>
    <source>
        <strain evidence="5">T2Bo</strain>
    </source>
</reference>
<organism evidence="5 6">
    <name type="scientific">Babesia bovis</name>
    <dbReference type="NCBI Taxonomy" id="5865"/>
    <lineage>
        <taxon>Eukaryota</taxon>
        <taxon>Sar</taxon>
        <taxon>Alveolata</taxon>
        <taxon>Apicomplexa</taxon>
        <taxon>Aconoidasida</taxon>
        <taxon>Piroplasmida</taxon>
        <taxon>Babesiidae</taxon>
        <taxon>Babesia</taxon>
    </lineage>
</organism>
<comment type="caution">
    <text evidence="5">The sequence shown here is derived from an EMBL/GenBank/DDBJ whole genome shotgun (WGS) entry which is preliminary data.</text>
</comment>
<comment type="similarity">
    <text evidence="1">Belongs to the universal ribosomal protein uS10 family.</text>
</comment>
<dbReference type="STRING" id="5865.A7APL6"/>
<dbReference type="GO" id="GO:0006412">
    <property type="term" value="P:translation"/>
    <property type="evidence" value="ECO:0007669"/>
    <property type="project" value="InterPro"/>
</dbReference>
<name>A7APL6_BABBO</name>
<dbReference type="Pfam" id="PF00338">
    <property type="entry name" value="Ribosomal_S10"/>
    <property type="match status" value="1"/>
</dbReference>
<evidence type="ECO:0000313" key="6">
    <source>
        <dbReference type="Proteomes" id="UP000002173"/>
    </source>
</evidence>
<dbReference type="GO" id="GO:1990904">
    <property type="term" value="C:ribonucleoprotein complex"/>
    <property type="evidence" value="ECO:0007669"/>
    <property type="project" value="UniProtKB-KW"/>
</dbReference>
<sequence>MVEVLSLCFAAALANGMPRSNSKARLLGPWYGTRCPKLQLSVEGGYRYIQPRCVDIPEPLFVISHFLDNSGHLSHNQSYLVPDTTTTKHRLYGSNASVSQENGAQTDDKLSSDSVDCGMMPDTGVSPGYTDPYVQEIPDTTESAFMPSDSTSDASDQSNRFGKPRFLSGTKKIIDAAKSKLKRLFNWGHSNANDTKNELDTSDKEERQYHTTKPYTDAEVLALPYVESKKINLSFNRWPDNCFIRIRLESNHSFLVNLAVERLIRGIREHTNLQVGNAKPMPKRRKRWCLLSSPHVDKRSKDLFEIEQHVRFLDVFPAVTNKDPVPSENSQLGEVSDALKDDINTFKGTLMVPLPSMVSFDYWFEEVHKPVKNKSIERTFHSKIWISKYFLHNYEKRKKAEIIDELTSPELYPEIPLRWKRHPCDYFALQLGELQKMHKFVVTRKAEDEARKRYGVKMPKYMDIGEIRFVPNDEDRRCGYISSDDDDEGDIARQLNELENKAKEKSRKY</sequence>
<accession>A7APL6</accession>
<dbReference type="SMART" id="SM01403">
    <property type="entry name" value="Ribosomal_S10"/>
    <property type="match status" value="1"/>
</dbReference>
<evidence type="ECO:0000313" key="5">
    <source>
        <dbReference type="EMBL" id="EDO08500.1"/>
    </source>
</evidence>